<feature type="compositionally biased region" description="Basic and acidic residues" evidence="1">
    <location>
        <begin position="46"/>
        <end position="72"/>
    </location>
</feature>
<gene>
    <name evidence="2" type="ORF">ENL43_00935</name>
</gene>
<protein>
    <submittedName>
        <fullName evidence="2">Uncharacterized protein</fullName>
    </submittedName>
</protein>
<sequence>MNQVRVKNAGDTTQVRTQLQKRLRLRDEDGDGIPDSLQLRKRIRENKKVERKERSQKPEIPNMERNKYRGRN</sequence>
<proteinExistence type="predicted"/>
<accession>A0A7V5HML5</accession>
<dbReference type="Proteomes" id="UP000886050">
    <property type="component" value="Unassembled WGS sequence"/>
</dbReference>
<dbReference type="EMBL" id="DRTX01000056">
    <property type="protein sequence ID" value="HHF52913.1"/>
    <property type="molecule type" value="Genomic_DNA"/>
</dbReference>
<reference evidence="2" key="1">
    <citation type="journal article" date="2020" name="mSystems">
        <title>Genome- and Community-Level Interaction Insights into Carbon Utilization and Element Cycling Functions of Hydrothermarchaeota in Hydrothermal Sediment.</title>
        <authorList>
            <person name="Zhou Z."/>
            <person name="Liu Y."/>
            <person name="Xu W."/>
            <person name="Pan J."/>
            <person name="Luo Z.H."/>
            <person name="Li M."/>
        </authorList>
    </citation>
    <scope>NUCLEOTIDE SEQUENCE [LARGE SCALE GENOMIC DNA]</scope>
    <source>
        <strain evidence="2">HyVt-96</strain>
    </source>
</reference>
<dbReference type="AlphaFoldDB" id="A0A7V5HML5"/>
<name>A0A7V5HML5_UNCW3</name>
<organism evidence="2">
    <name type="scientific">candidate division WOR-3 bacterium</name>
    <dbReference type="NCBI Taxonomy" id="2052148"/>
    <lineage>
        <taxon>Bacteria</taxon>
        <taxon>Bacteria division WOR-3</taxon>
    </lineage>
</organism>
<comment type="caution">
    <text evidence="2">The sequence shown here is derived from an EMBL/GenBank/DDBJ whole genome shotgun (WGS) entry which is preliminary data.</text>
</comment>
<evidence type="ECO:0000313" key="2">
    <source>
        <dbReference type="EMBL" id="HHF52913.1"/>
    </source>
</evidence>
<evidence type="ECO:0000256" key="1">
    <source>
        <dbReference type="SAM" id="MobiDB-lite"/>
    </source>
</evidence>
<feature type="compositionally biased region" description="Polar residues" evidence="1">
    <location>
        <begin position="1"/>
        <end position="18"/>
    </location>
</feature>
<feature type="region of interest" description="Disordered" evidence="1">
    <location>
        <begin position="1"/>
        <end position="72"/>
    </location>
</feature>